<evidence type="ECO:0000313" key="4">
    <source>
        <dbReference type="EMBL" id="KAF8819686.1"/>
    </source>
</evidence>
<evidence type="ECO:0000313" key="5">
    <source>
        <dbReference type="Proteomes" id="UP000823046"/>
    </source>
</evidence>
<dbReference type="InterPro" id="IPR020103">
    <property type="entry name" value="PsdUridine_synth_cat_dom_sf"/>
</dbReference>
<reference evidence="4 5" key="1">
    <citation type="journal article" date="2020" name="bioRxiv">
        <title>Metabolic contributions of an alphaproteobacterial endosymbiont in the apicomplexan Cardiosporidium cionae.</title>
        <authorList>
            <person name="Hunter E.S."/>
            <person name="Paight C.J."/>
            <person name="Lane C.E."/>
        </authorList>
    </citation>
    <scope>NUCLEOTIDE SEQUENCE [LARGE SCALE GENOMIC DNA]</scope>
    <source>
        <strain evidence="4">ESH_2018</strain>
    </source>
</reference>
<gene>
    <name evidence="4" type="ORF">IE077_004124</name>
</gene>
<evidence type="ECO:0000259" key="3">
    <source>
        <dbReference type="Pfam" id="PF00849"/>
    </source>
</evidence>
<dbReference type="InterPro" id="IPR050188">
    <property type="entry name" value="RluA_PseudoU_synthase"/>
</dbReference>
<dbReference type="CDD" id="cd02869">
    <property type="entry name" value="PseudoU_synth_RluA_like"/>
    <property type="match status" value="1"/>
</dbReference>
<evidence type="ECO:0000256" key="1">
    <source>
        <dbReference type="ARBA" id="ARBA00010876"/>
    </source>
</evidence>
<dbReference type="EMBL" id="JADAQX010000639">
    <property type="protein sequence ID" value="KAF8819686.1"/>
    <property type="molecule type" value="Genomic_DNA"/>
</dbReference>
<name>A0ABQ7J6R6_9APIC</name>
<feature type="compositionally biased region" description="Low complexity" evidence="2">
    <location>
        <begin position="451"/>
        <end position="482"/>
    </location>
</feature>
<keyword evidence="5" id="KW-1185">Reference proteome</keyword>
<proteinExistence type="inferred from homology"/>
<dbReference type="InterPro" id="IPR006145">
    <property type="entry name" value="PsdUridine_synth_RsuA/RluA"/>
</dbReference>
<dbReference type="Pfam" id="PF00849">
    <property type="entry name" value="PseudoU_synth_2"/>
    <property type="match status" value="1"/>
</dbReference>
<dbReference type="Proteomes" id="UP000823046">
    <property type="component" value="Unassembled WGS sequence"/>
</dbReference>
<comment type="caution">
    <text evidence="4">The sequence shown here is derived from an EMBL/GenBank/DDBJ whole genome shotgun (WGS) entry which is preliminary data.</text>
</comment>
<dbReference type="SUPFAM" id="SSF55120">
    <property type="entry name" value="Pseudouridine synthase"/>
    <property type="match status" value="1"/>
</dbReference>
<dbReference type="PANTHER" id="PTHR21600">
    <property type="entry name" value="MITOCHONDRIAL RNA PSEUDOURIDINE SYNTHASE"/>
    <property type="match status" value="1"/>
</dbReference>
<accession>A0ABQ7J6R6</accession>
<feature type="domain" description="Pseudouridine synthase RsuA/RluA-like" evidence="3">
    <location>
        <begin position="819"/>
        <end position="944"/>
    </location>
</feature>
<protein>
    <submittedName>
        <fullName evidence="4">Rna pseudouridine synthase</fullName>
    </submittedName>
</protein>
<feature type="region of interest" description="Disordered" evidence="2">
    <location>
        <begin position="451"/>
        <end position="489"/>
    </location>
</feature>
<dbReference type="PANTHER" id="PTHR21600:SF44">
    <property type="entry name" value="RIBOSOMAL LARGE SUBUNIT PSEUDOURIDINE SYNTHASE D"/>
    <property type="match status" value="1"/>
</dbReference>
<sequence length="1017" mass="113681">MMLLKVLQRSSHHLLGGEERLWAFPLSYLRRHATRVFPPRSSKDLMKSITSAESVEGILSRCHASLSELNGINKVMCLKALAKASVKGRSSRKRTATREGVSMANSSESSQPLCWDPRFQRFRSSLLTLLHPTASLSRISPHMLTVMAWCVATLRFRDYEMMHAVAQKCIILLTQQPSPPGEKTRRSSSSASTLFSAVDLATLCWSFTVFHLQNGLRHRWLLPKLSPAFVQEMHKTSLGEISKRKRRGMTDSPTKGETLRLCRTLLRKDIIAIFFSVPAVATPSLSHFDVSALSLLLWAYVSCGHADRHSEFCLAIEHQLRQRLSSFEGKHFCHFVWSMTSMGLSSRRSTATFIAVVEEVERRLTHYLEGKAPPSETARLLEREKEGEDGENFIDSLALSSEAEERFSISGPLSSSESLLMYSSLIDPVSARMASGPLLCDLAFSGLESSSPTISTSSSPTISTSSSPTISTSSSPTISTSSSPPPPSPPPFNLNDFSRLFLPLAQALPLSERFYTLASRFIMPLLHEASLVHLCYIATAFQRYILNVNNFSSVWLTHSRGATAASNEAAESPTAESTYYEALFSLGNNFPSMTVKPMMECIERELLCRQRKSSTFQQFHPSRDTPLDEFNGICGVVGAMSLLSRLKRSTLQTLLSLYTSEDFLESLQEEVSSVSLSSQKKMHRRFPQTSVQPSVTENLELSASLFLSTLSTLSEDSATHRFNLPSVVYKPPSWLVNPFNEVKQKRTSEFLPFSRETVATMLSSTRPEPLQEYLRLVHPTALSENTLLTSGILHRLDLYTSGTVDTGLSVFLCKCNILGPLLVAKTLKGYCGMRLLLEARVVEKSYLCLVHGRMPLGKTTVIQECIETEKNGHKGTLTSKISSTGKSVSMHMKGCEAEALSVIQFSLNRVYLKYVKYIQMGDFFSLCRVRIFTGRTHQIRVHMRAHGYPIVGDGQYMDDKAMLERDRTFCWRPFLHCESLYFEDLKEKKHHINCALPADLTEALQSLESISMDSAIV</sequence>
<comment type="similarity">
    <text evidence="1">Belongs to the pseudouridine synthase RluA family.</text>
</comment>
<dbReference type="Gene3D" id="3.30.2350.10">
    <property type="entry name" value="Pseudouridine synthase"/>
    <property type="match status" value="1"/>
</dbReference>
<organism evidence="4 5">
    <name type="scientific">Cardiosporidium cionae</name>
    <dbReference type="NCBI Taxonomy" id="476202"/>
    <lineage>
        <taxon>Eukaryota</taxon>
        <taxon>Sar</taxon>
        <taxon>Alveolata</taxon>
        <taxon>Apicomplexa</taxon>
        <taxon>Aconoidasida</taxon>
        <taxon>Nephromycida</taxon>
        <taxon>Cardiosporidium</taxon>
    </lineage>
</organism>
<evidence type="ECO:0000256" key="2">
    <source>
        <dbReference type="SAM" id="MobiDB-lite"/>
    </source>
</evidence>